<keyword evidence="2" id="KW-1185">Reference proteome</keyword>
<comment type="caution">
    <text evidence="1">The sequence shown here is derived from an EMBL/GenBank/DDBJ whole genome shotgun (WGS) entry which is preliminary data.</text>
</comment>
<sequence length="142" mass="16605">MENLYYLGNLYKKAILSNNMQNWERQGANKDTYQAHYVDRNKGQSFTDRFIWSMKDHSGYGFGGVLGLPGYHATLWMVTTFIKVSIKTLALVLNRDENKETFKSLTKFFGMNDLDQYSTLTELKQMFKDMNADTVFVFNYKT</sequence>
<proteinExistence type="predicted"/>
<organism evidence="1 2">
    <name type="scientific">Cervus elaphus hippelaphus</name>
    <name type="common">European red deer</name>
    <dbReference type="NCBI Taxonomy" id="46360"/>
    <lineage>
        <taxon>Eukaryota</taxon>
        <taxon>Metazoa</taxon>
        <taxon>Chordata</taxon>
        <taxon>Craniata</taxon>
        <taxon>Vertebrata</taxon>
        <taxon>Euteleostomi</taxon>
        <taxon>Mammalia</taxon>
        <taxon>Eutheria</taxon>
        <taxon>Laurasiatheria</taxon>
        <taxon>Artiodactyla</taxon>
        <taxon>Ruminantia</taxon>
        <taxon>Pecora</taxon>
        <taxon>Cervidae</taxon>
        <taxon>Cervinae</taxon>
        <taxon>Cervus</taxon>
    </lineage>
</organism>
<dbReference type="AlphaFoldDB" id="A0A212CG37"/>
<reference evidence="1 2" key="1">
    <citation type="journal article" date="2018" name="Mol. Genet. Genomics">
        <title>The red deer Cervus elaphus genome CerEla1.0: sequencing, annotating, genes, and chromosomes.</title>
        <authorList>
            <person name="Bana N.A."/>
            <person name="Nyiri A."/>
            <person name="Nagy J."/>
            <person name="Frank K."/>
            <person name="Nagy T."/>
            <person name="Steger V."/>
            <person name="Schiller M."/>
            <person name="Lakatos P."/>
            <person name="Sugar L."/>
            <person name="Horn P."/>
            <person name="Barta E."/>
            <person name="Orosz L."/>
        </authorList>
    </citation>
    <scope>NUCLEOTIDE SEQUENCE [LARGE SCALE GENOMIC DNA]</scope>
    <source>
        <strain evidence="1">Hungarian</strain>
    </source>
</reference>
<evidence type="ECO:0000313" key="1">
    <source>
        <dbReference type="EMBL" id="OWK04794.1"/>
    </source>
</evidence>
<accession>A0A212CG37</accession>
<gene>
    <name evidence="1" type="ORF">Celaphus_00002296</name>
</gene>
<dbReference type="EMBL" id="MKHE01000020">
    <property type="protein sequence ID" value="OWK04794.1"/>
    <property type="molecule type" value="Genomic_DNA"/>
</dbReference>
<protein>
    <submittedName>
        <fullName evidence="1">Uncharacterized protein</fullName>
    </submittedName>
</protein>
<evidence type="ECO:0000313" key="2">
    <source>
        <dbReference type="Proteomes" id="UP000242450"/>
    </source>
</evidence>
<dbReference type="Proteomes" id="UP000242450">
    <property type="component" value="Chromosome 20"/>
</dbReference>
<name>A0A212CG37_CEREH</name>